<evidence type="ECO:0008006" key="3">
    <source>
        <dbReference type="Google" id="ProtNLM"/>
    </source>
</evidence>
<protein>
    <recommendedName>
        <fullName evidence="3">Replication protein</fullName>
    </recommendedName>
</protein>
<organism evidence="1 2">
    <name type="scientific">Neobacillus niacini</name>
    <dbReference type="NCBI Taxonomy" id="86668"/>
    <lineage>
        <taxon>Bacteria</taxon>
        <taxon>Bacillati</taxon>
        <taxon>Bacillota</taxon>
        <taxon>Bacilli</taxon>
        <taxon>Bacillales</taxon>
        <taxon>Bacillaceae</taxon>
        <taxon>Neobacillus</taxon>
    </lineage>
</organism>
<dbReference type="EMBL" id="JACCBX010000005">
    <property type="protein sequence ID" value="NYE05731.1"/>
    <property type="molecule type" value="Genomic_DNA"/>
</dbReference>
<evidence type="ECO:0000313" key="2">
    <source>
        <dbReference type="Proteomes" id="UP000548423"/>
    </source>
</evidence>
<proteinExistence type="predicted"/>
<gene>
    <name evidence="1" type="ORF">F4694_002506</name>
</gene>
<name>A0A852TC02_9BACI</name>
<comment type="caution">
    <text evidence="1">The sequence shown here is derived from an EMBL/GenBank/DDBJ whole genome shotgun (WGS) entry which is preliminary data.</text>
</comment>
<reference evidence="2" key="1">
    <citation type="submission" date="2020-07" db="EMBL/GenBank/DDBJ databases">
        <authorList>
            <person name="Partida-Martinez L."/>
            <person name="Huntemann M."/>
            <person name="Clum A."/>
            <person name="Wang J."/>
            <person name="Palaniappan K."/>
            <person name="Ritter S."/>
            <person name="Chen I.-M."/>
            <person name="Stamatis D."/>
            <person name="Reddy T."/>
            <person name="O'Malley R."/>
            <person name="Daum C."/>
            <person name="Shapiro N."/>
            <person name="Ivanova N."/>
            <person name="Kyrpides N."/>
            <person name="Woyke T."/>
        </authorList>
    </citation>
    <scope>NUCLEOTIDE SEQUENCE [LARGE SCALE GENOMIC DNA]</scope>
    <source>
        <strain evidence="2">AT2.8</strain>
    </source>
</reference>
<reference evidence="2" key="2">
    <citation type="submission" date="2020-08" db="EMBL/GenBank/DDBJ databases">
        <title>The Agave Microbiome: Exploring the role of microbial communities in plant adaptations to desert environments.</title>
        <authorList>
            <person name="Partida-Martinez L.P."/>
        </authorList>
    </citation>
    <scope>NUCLEOTIDE SEQUENCE [LARGE SCALE GENOMIC DNA]</scope>
    <source>
        <strain evidence="2">AT2.8</strain>
    </source>
</reference>
<dbReference type="Proteomes" id="UP000548423">
    <property type="component" value="Unassembled WGS sequence"/>
</dbReference>
<evidence type="ECO:0000313" key="1">
    <source>
        <dbReference type="EMBL" id="NYE05731.1"/>
    </source>
</evidence>
<sequence>MSTLLINEAPLVIVPSLAVKIGMNEAVVLQQIHYWLSISKRKIEGKKWVYNTYEDWQKQFPFWSISTIRRTFYSLEKSGIVISANWNALQLDKTKWYTIDYEQLLKIEKRCGPSTAQSEPAAVSEQTPMQFSLNQAIPESTSEITTEKKTIPYADIIQYLNEKTGKSFKPDSRKTMDIKIKKGQLPFSFQPFKCLSFIR</sequence>
<accession>A0A852TC02</accession>
<dbReference type="AlphaFoldDB" id="A0A852TC02"/>